<organism evidence="8 9">
    <name type="scientific">Symbiodinium necroappetens</name>
    <dbReference type="NCBI Taxonomy" id="1628268"/>
    <lineage>
        <taxon>Eukaryota</taxon>
        <taxon>Sar</taxon>
        <taxon>Alveolata</taxon>
        <taxon>Dinophyceae</taxon>
        <taxon>Suessiales</taxon>
        <taxon>Symbiodiniaceae</taxon>
        <taxon>Symbiodinium</taxon>
    </lineage>
</organism>
<dbReference type="OrthoDB" id="298012at2759"/>
<accession>A0A812VNI5</accession>
<evidence type="ECO:0000256" key="4">
    <source>
        <dbReference type="ARBA" id="ARBA00022803"/>
    </source>
</evidence>
<dbReference type="Gene3D" id="1.25.40.10">
    <property type="entry name" value="Tetratricopeptide repeat domain"/>
    <property type="match status" value="1"/>
</dbReference>
<name>A0A812VNI5_9DINO</name>
<evidence type="ECO:0000256" key="5">
    <source>
        <dbReference type="SAM" id="Coils"/>
    </source>
</evidence>
<dbReference type="InterPro" id="IPR001537">
    <property type="entry name" value="SpoU_MeTrfase"/>
</dbReference>
<dbReference type="Pfam" id="PF00588">
    <property type="entry name" value="SpoU_methylase"/>
    <property type="match status" value="1"/>
</dbReference>
<dbReference type="InterPro" id="IPR011990">
    <property type="entry name" value="TPR-like_helical_dom_sf"/>
</dbReference>
<keyword evidence="2" id="KW-0808">Transferase</keyword>
<evidence type="ECO:0000256" key="3">
    <source>
        <dbReference type="ARBA" id="ARBA00022737"/>
    </source>
</evidence>
<feature type="coiled-coil region" evidence="5">
    <location>
        <begin position="457"/>
        <end position="486"/>
    </location>
</feature>
<keyword evidence="3" id="KW-0677">Repeat</keyword>
<gene>
    <name evidence="8" type="primary">PPID</name>
    <name evidence="8" type="ORF">SNEC2469_LOCUS17879</name>
</gene>
<feature type="compositionally biased region" description="Basic and acidic residues" evidence="6">
    <location>
        <begin position="714"/>
        <end position="746"/>
    </location>
</feature>
<proteinExistence type="predicted"/>
<dbReference type="EMBL" id="CAJNJA010029775">
    <property type="protein sequence ID" value="CAE7634053.1"/>
    <property type="molecule type" value="Genomic_DNA"/>
</dbReference>
<dbReference type="InterPro" id="IPR029026">
    <property type="entry name" value="tRNA_m1G_MTases_N"/>
</dbReference>
<feature type="domain" description="tRNA/rRNA methyltransferase SpoU type" evidence="7">
    <location>
        <begin position="135"/>
        <end position="283"/>
    </location>
</feature>
<feature type="region of interest" description="Disordered" evidence="6">
    <location>
        <begin position="714"/>
        <end position="782"/>
    </location>
</feature>
<keyword evidence="1" id="KW-0489">Methyltransferase</keyword>
<dbReference type="SUPFAM" id="SSF75217">
    <property type="entry name" value="alpha/beta knot"/>
    <property type="match status" value="1"/>
</dbReference>
<evidence type="ECO:0000313" key="8">
    <source>
        <dbReference type="EMBL" id="CAE7634053.1"/>
    </source>
</evidence>
<evidence type="ECO:0000256" key="1">
    <source>
        <dbReference type="ARBA" id="ARBA00022603"/>
    </source>
</evidence>
<evidence type="ECO:0000259" key="7">
    <source>
        <dbReference type="Pfam" id="PF00588"/>
    </source>
</evidence>
<dbReference type="SMART" id="SM00028">
    <property type="entry name" value="TPR"/>
    <property type="match status" value="2"/>
</dbReference>
<dbReference type="GO" id="GO:0032259">
    <property type="term" value="P:methylation"/>
    <property type="evidence" value="ECO:0007669"/>
    <property type="project" value="UniProtKB-KW"/>
</dbReference>
<sequence>MLVWHAPARGDPEPWPREADRPAWPLVIAVGLRRGFRLRVRSLGDPGHLSSWERWTWEEWGLRYTQRRRHDPVPSGFAAAPAAKRRSDLTQRAWHALAKVSRAQGSRAAAALAKLAGPSWSNQVESILKQKSADISLVLDGPCNLSNAWTILRTMDAAGLLRLELIDKERDASVNDSFARALEAQPWILVRRWRTAASCIEALRAEGFAVWSLALTENSQPLEELLETRSLMPRERQKLAFVLGSEFAGVSREVQRYVDGSCIIPTDGMCVSFNVAVACSVLLATLDAKGFLQPGLLDEAQVQQLRVRWLLQVCSESEAIHVLNTTFGIEDSVVRERVAGDRTSPEITASTAARVVSVAQLFVGRIKARTELWACVRRCVTDVSTPQAHQPILQATKLLQEHKQNRNQDCQVPRKASEPSLRTCGFCFEGRDLNVLEVARSVDEATRAKEQLARDSIVRARDEAQMREKELQLLEEERRLAGLEQELKTGCSLAEQKRVQAPVLALGAESNGVDLTAEERLADAKSSMKKLEEADLAKAESTPFVAPDREQEMLEIILTTGKAKDARLTDLLMKVPEVEKVEEMSCPKSKSRAAPSRASCIMLTPQKNLTIQHLAWPVSVPSSMPRSSSDCSVAAAAGTLRVPGCNGPLPRRIERVSMPVRVCPRSELLALREEVQRMRKEAMDVAGLKAEVEVLKTELRHILDDNRRMSDEIDARRRSRVEAQDRQQQAKEDRRRSQLDSARDLFHAMLAPDQRGRENVPPKPNEGISRQAGRPAAQASSATGHAILIQRVTWHMPAPVDAQTFRSERVQSQCLSRTMYSASDCAKEVQLAASSSKNSYYANRTRIGVTQRVVAVSTSVQRELAEAVASQGSFGNAAKRCVDISDLPARLFRGSFGVAMSLFSGDNEIGNILQQAVKLKSAQMNEKRKTYETRPFFVQHTLFHGEKEDFKAWRQLPFDEKKVISERLKEEGNDLFKKGSWMDAIEKYEEAASLVHYYWSTDANWRKNNRGIDDDVLKLVDDMGSTEEDAQWQRKHRALCALNLAACKQKLDKFDEAITACDVTLELDPKNVKALYRRAESRIRPTKATAYDHDLAIKDLAVANALDPSNQTIERLLIRLRAERRVQREKDSQTYTGLFDRGQIYDKGILSSSPAAAALVLSGLSPWSNVHECALALGGEMTFLQAQASMASTLAERVLVVGYLEDIYPKVYDKMLEAVRHDLLERVSLRGRRGSASFQARLVDSGFLPLSLFPLGPASFGCRSNIGWGIRPAGSWLDFTGVVPE</sequence>
<comment type="caution">
    <text evidence="8">The sequence shown here is derived from an EMBL/GenBank/DDBJ whole genome shotgun (WGS) entry which is preliminary data.</text>
</comment>
<dbReference type="PANTHER" id="PTHR11242">
    <property type="entry name" value="ARYL HYDROCARBON RECEPTOR INTERACTING PROTEIN RELATED"/>
    <property type="match status" value="1"/>
</dbReference>
<keyword evidence="4" id="KW-0802">TPR repeat</keyword>
<dbReference type="InterPro" id="IPR019734">
    <property type="entry name" value="TPR_rpt"/>
</dbReference>
<evidence type="ECO:0000256" key="6">
    <source>
        <dbReference type="SAM" id="MobiDB-lite"/>
    </source>
</evidence>
<evidence type="ECO:0000313" key="9">
    <source>
        <dbReference type="Proteomes" id="UP000601435"/>
    </source>
</evidence>
<keyword evidence="9" id="KW-1185">Reference proteome</keyword>
<dbReference type="GO" id="GO:0008173">
    <property type="term" value="F:RNA methyltransferase activity"/>
    <property type="evidence" value="ECO:0007669"/>
    <property type="project" value="InterPro"/>
</dbReference>
<dbReference type="InterPro" id="IPR029028">
    <property type="entry name" value="Alpha/beta_knot_MTases"/>
</dbReference>
<dbReference type="GO" id="GO:0006396">
    <property type="term" value="P:RNA processing"/>
    <property type="evidence" value="ECO:0007669"/>
    <property type="project" value="InterPro"/>
</dbReference>
<evidence type="ECO:0000256" key="2">
    <source>
        <dbReference type="ARBA" id="ARBA00022679"/>
    </source>
</evidence>
<dbReference type="InterPro" id="IPR039663">
    <property type="entry name" value="AIP/AIPL1/TTC9"/>
</dbReference>
<dbReference type="Gene3D" id="3.40.1280.10">
    <property type="match status" value="1"/>
</dbReference>
<reference evidence="8" key="1">
    <citation type="submission" date="2021-02" db="EMBL/GenBank/DDBJ databases">
        <authorList>
            <person name="Dougan E. K."/>
            <person name="Rhodes N."/>
            <person name="Thang M."/>
            <person name="Chan C."/>
        </authorList>
    </citation>
    <scope>NUCLEOTIDE SEQUENCE</scope>
</reference>
<dbReference type="Proteomes" id="UP000601435">
    <property type="component" value="Unassembled WGS sequence"/>
</dbReference>
<dbReference type="SUPFAM" id="SSF48452">
    <property type="entry name" value="TPR-like"/>
    <property type="match status" value="1"/>
</dbReference>
<dbReference type="GO" id="GO:0003723">
    <property type="term" value="F:RNA binding"/>
    <property type="evidence" value="ECO:0007669"/>
    <property type="project" value="InterPro"/>
</dbReference>
<dbReference type="PANTHER" id="PTHR11242:SF0">
    <property type="entry name" value="TPR_REGION DOMAIN-CONTAINING PROTEIN"/>
    <property type="match status" value="1"/>
</dbReference>
<keyword evidence="5" id="KW-0175">Coiled coil</keyword>
<protein>
    <submittedName>
        <fullName evidence="8">PPID protein</fullName>
    </submittedName>
</protein>